<keyword evidence="1" id="KW-0812">Transmembrane</keyword>
<dbReference type="GO" id="GO:0009793">
    <property type="term" value="P:embryo development ending in seed dormancy"/>
    <property type="evidence" value="ECO:0007669"/>
    <property type="project" value="EnsemblPlants"/>
</dbReference>
<dbReference type="AlphaFoldDB" id="A0A059DID0"/>
<accession>A0A059DID0</accession>
<dbReference type="EMBL" id="KK198753">
    <property type="protein sequence ID" value="KCW90230.1"/>
    <property type="molecule type" value="Genomic_DNA"/>
</dbReference>
<dbReference type="OMA" id="NTGMPYL"/>
<sequence>MLWSFSRRGFLWHAETRSRSAEQRVSLQPQVALQRERERERSEIGMGTREVYEQKLRNGNLHHDPTINPGLGSPRCPRCLSLLNPQAGNGEWTITPVLHDTTAVAGSGLGALLSAVYSFNTGIPFIQNRVRGPKWLPFVVGLPPLLLFSGASAAFGAYALPKFTQLTVTSYYASSSASHYWISLLTRKVEEGHTSEIQRGKVK</sequence>
<evidence type="ECO:0000313" key="2">
    <source>
        <dbReference type="EMBL" id="KCW90229.1"/>
    </source>
</evidence>
<gene>
    <name evidence="2" type="ORF">EUGRSUZ_A02392</name>
</gene>
<dbReference type="STRING" id="71139.A0A059DID0"/>
<name>A0A059DID0_EUCGR</name>
<evidence type="ECO:0000256" key="1">
    <source>
        <dbReference type="SAM" id="Phobius"/>
    </source>
</evidence>
<keyword evidence="1" id="KW-0472">Membrane</keyword>
<dbReference type="GO" id="GO:0005634">
    <property type="term" value="C:nucleus"/>
    <property type="evidence" value="ECO:0007669"/>
    <property type="project" value="EnsemblPlants"/>
</dbReference>
<proteinExistence type="predicted"/>
<dbReference type="FunCoup" id="A0A059DID0">
    <property type="interactions" value="1466"/>
</dbReference>
<dbReference type="PANTHER" id="PTHR34459">
    <property type="entry name" value="OS01G0264500 PROTEIN"/>
    <property type="match status" value="1"/>
</dbReference>
<dbReference type="PANTHER" id="PTHR34459:SF2">
    <property type="entry name" value="TRANSMEMBRANE PROTEIN"/>
    <property type="match status" value="1"/>
</dbReference>
<dbReference type="Gramene" id="KCW90230">
    <property type="protein sequence ID" value="KCW90230"/>
    <property type="gene ID" value="EUGRSUZ_A02392"/>
</dbReference>
<organism evidence="2">
    <name type="scientific">Eucalyptus grandis</name>
    <name type="common">Flooded gum</name>
    <dbReference type="NCBI Taxonomy" id="71139"/>
    <lineage>
        <taxon>Eukaryota</taxon>
        <taxon>Viridiplantae</taxon>
        <taxon>Streptophyta</taxon>
        <taxon>Embryophyta</taxon>
        <taxon>Tracheophyta</taxon>
        <taxon>Spermatophyta</taxon>
        <taxon>Magnoliopsida</taxon>
        <taxon>eudicotyledons</taxon>
        <taxon>Gunneridae</taxon>
        <taxon>Pentapetalae</taxon>
        <taxon>rosids</taxon>
        <taxon>malvids</taxon>
        <taxon>Myrtales</taxon>
        <taxon>Myrtaceae</taxon>
        <taxon>Myrtoideae</taxon>
        <taxon>Eucalypteae</taxon>
        <taxon>Eucalyptus</taxon>
    </lineage>
</organism>
<dbReference type="GO" id="GO:0010431">
    <property type="term" value="P:seed maturation"/>
    <property type="evidence" value="ECO:0007669"/>
    <property type="project" value="EnsemblPlants"/>
</dbReference>
<dbReference type="Gramene" id="KCW90229">
    <property type="protein sequence ID" value="KCW90229"/>
    <property type="gene ID" value="EUGRSUZ_A02392"/>
</dbReference>
<dbReference type="OrthoDB" id="1898192at2759"/>
<reference evidence="2" key="1">
    <citation type="submission" date="2013-07" db="EMBL/GenBank/DDBJ databases">
        <title>The genome of Eucalyptus grandis.</title>
        <authorList>
            <person name="Schmutz J."/>
            <person name="Hayes R."/>
            <person name="Myburg A."/>
            <person name="Tuskan G."/>
            <person name="Grattapaglia D."/>
            <person name="Rokhsar D.S."/>
        </authorList>
    </citation>
    <scope>NUCLEOTIDE SEQUENCE</scope>
    <source>
        <tissue evidence="2">Leaf extractions</tissue>
    </source>
</reference>
<evidence type="ECO:0008006" key="3">
    <source>
        <dbReference type="Google" id="ProtNLM"/>
    </source>
</evidence>
<dbReference type="KEGG" id="egr:104445336"/>
<dbReference type="EMBL" id="KK198753">
    <property type="protein sequence ID" value="KCW90229.1"/>
    <property type="molecule type" value="Genomic_DNA"/>
</dbReference>
<protein>
    <recommendedName>
        <fullName evidence="3">Transmembrane protein</fullName>
    </recommendedName>
</protein>
<keyword evidence="1" id="KW-1133">Transmembrane helix</keyword>
<feature type="transmembrane region" description="Helical" evidence="1">
    <location>
        <begin position="135"/>
        <end position="160"/>
    </location>
</feature>
<dbReference type="eggNOG" id="ENOG502RXMZ">
    <property type="taxonomic scope" value="Eukaryota"/>
</dbReference>